<dbReference type="Gene3D" id="3.40.50.720">
    <property type="entry name" value="NAD(P)-binding Rossmann-like Domain"/>
    <property type="match status" value="1"/>
</dbReference>
<evidence type="ECO:0000313" key="2">
    <source>
        <dbReference type="EMBL" id="GAA1939428.1"/>
    </source>
</evidence>
<sequence>MTVLVTGARGAIARAVADRLIAAGHQVRIGSRGPIAGVEPVTVDASRPETLPPALDGVREVFLYAIDEGIADFLDAAKNAGVERIVLLSALAVTSTDPTQKVLADRHLLVEDPIRESGIAWTFLRPGAFAGNALAWAPSIRAEGGVAMPYPDSYSTPIHEQDIAEVAVEALTSPGHEGAAYSLAGPESMTRARQVELIGDALGRELAVTELAPEQVRDVPPFLLEMMARNREEPTDGGPTIADVLGRPARTFAAWARDHVEDFR</sequence>
<organism evidence="2 3">
    <name type="scientific">Amycolatopsis minnesotensis</name>
    <dbReference type="NCBI Taxonomy" id="337894"/>
    <lineage>
        <taxon>Bacteria</taxon>
        <taxon>Bacillati</taxon>
        <taxon>Actinomycetota</taxon>
        <taxon>Actinomycetes</taxon>
        <taxon>Pseudonocardiales</taxon>
        <taxon>Pseudonocardiaceae</taxon>
        <taxon>Amycolatopsis</taxon>
    </lineage>
</organism>
<reference evidence="2 3" key="1">
    <citation type="journal article" date="2019" name="Int. J. Syst. Evol. Microbiol.">
        <title>The Global Catalogue of Microorganisms (GCM) 10K type strain sequencing project: providing services to taxonomists for standard genome sequencing and annotation.</title>
        <authorList>
            <consortium name="The Broad Institute Genomics Platform"/>
            <consortium name="The Broad Institute Genome Sequencing Center for Infectious Disease"/>
            <person name="Wu L."/>
            <person name="Ma J."/>
        </authorList>
    </citation>
    <scope>NUCLEOTIDE SEQUENCE [LARGE SCALE GENOMIC DNA]</scope>
    <source>
        <strain evidence="2 3">JCM 14545</strain>
    </source>
</reference>
<evidence type="ECO:0000259" key="1">
    <source>
        <dbReference type="Pfam" id="PF13460"/>
    </source>
</evidence>
<dbReference type="SUPFAM" id="SSF51735">
    <property type="entry name" value="NAD(P)-binding Rossmann-fold domains"/>
    <property type="match status" value="1"/>
</dbReference>
<dbReference type="PANTHER" id="PTHR43162:SF1">
    <property type="entry name" value="PRESTALK A DIFFERENTIATION PROTEIN A"/>
    <property type="match status" value="1"/>
</dbReference>
<dbReference type="Pfam" id="PF13460">
    <property type="entry name" value="NAD_binding_10"/>
    <property type="match status" value="1"/>
</dbReference>
<dbReference type="InterPro" id="IPR016040">
    <property type="entry name" value="NAD(P)-bd_dom"/>
</dbReference>
<keyword evidence="3" id="KW-1185">Reference proteome</keyword>
<feature type="domain" description="NAD(P)-binding" evidence="1">
    <location>
        <begin position="7"/>
        <end position="174"/>
    </location>
</feature>
<name>A0ABN2Q2L9_9PSEU</name>
<dbReference type="InterPro" id="IPR036291">
    <property type="entry name" value="NAD(P)-bd_dom_sf"/>
</dbReference>
<dbReference type="Proteomes" id="UP001501116">
    <property type="component" value="Unassembled WGS sequence"/>
</dbReference>
<proteinExistence type="predicted"/>
<evidence type="ECO:0000313" key="3">
    <source>
        <dbReference type="Proteomes" id="UP001501116"/>
    </source>
</evidence>
<gene>
    <name evidence="2" type="ORF">GCM10009754_03180</name>
</gene>
<protein>
    <submittedName>
        <fullName evidence="2">NAD(P)H-binding protein</fullName>
    </submittedName>
</protein>
<dbReference type="EMBL" id="BAAANN010000001">
    <property type="protein sequence ID" value="GAA1939428.1"/>
    <property type="molecule type" value="Genomic_DNA"/>
</dbReference>
<dbReference type="RefSeq" id="WP_344412510.1">
    <property type="nucleotide sequence ID" value="NZ_BAAANN010000001.1"/>
</dbReference>
<dbReference type="PANTHER" id="PTHR43162">
    <property type="match status" value="1"/>
</dbReference>
<comment type="caution">
    <text evidence="2">The sequence shown here is derived from an EMBL/GenBank/DDBJ whole genome shotgun (WGS) entry which is preliminary data.</text>
</comment>
<accession>A0ABN2Q2L9</accession>
<dbReference type="InterPro" id="IPR051604">
    <property type="entry name" value="Ergot_Alk_Oxidoreductase"/>
</dbReference>